<evidence type="ECO:0000313" key="11">
    <source>
        <dbReference type="EMBL" id="RRD26202.1"/>
    </source>
</evidence>
<keyword evidence="12" id="KW-1185">Reference proteome</keyword>
<sequence>MAVSVVVAYDIASNSRRSRLAGALQAWGYRIQESVFQISMEHSELEGLIEEIEEIIESTDDVVHIYRLCRPCHDRIQVLGTPPSQDDGGLYRGLF</sequence>
<evidence type="ECO:0000256" key="10">
    <source>
        <dbReference type="PIRNR" id="PIRNR032582"/>
    </source>
</evidence>
<comment type="subunit">
    <text evidence="9">Homodimer, forms a heterotetramer with a Cas1 homodimer.</text>
</comment>
<name>A0A3P1UWN1_9ACTO</name>
<evidence type="ECO:0000256" key="5">
    <source>
        <dbReference type="ARBA" id="ARBA00022759"/>
    </source>
</evidence>
<evidence type="ECO:0000256" key="2">
    <source>
        <dbReference type="ARBA" id="ARBA00009959"/>
    </source>
</evidence>
<dbReference type="GO" id="GO:0004521">
    <property type="term" value="F:RNA endonuclease activity"/>
    <property type="evidence" value="ECO:0007669"/>
    <property type="project" value="UniProtKB-UniRule"/>
</dbReference>
<dbReference type="PANTHER" id="PTHR34405:SF3">
    <property type="entry name" value="CRISPR-ASSOCIATED ENDORIBONUCLEASE CAS2 3"/>
    <property type="match status" value="1"/>
</dbReference>
<feature type="binding site" evidence="9">
    <location>
        <position position="10"/>
    </location>
    <ligand>
        <name>Mg(2+)</name>
        <dbReference type="ChEBI" id="CHEBI:18420"/>
        <note>catalytic</note>
    </ligand>
</feature>
<dbReference type="SUPFAM" id="SSF143430">
    <property type="entry name" value="TTP0101/SSO1404-like"/>
    <property type="match status" value="1"/>
</dbReference>
<dbReference type="PANTHER" id="PTHR34405">
    <property type="entry name" value="CRISPR-ASSOCIATED ENDORIBONUCLEASE CAS2"/>
    <property type="match status" value="1"/>
</dbReference>
<dbReference type="EMBL" id="RQZC01000021">
    <property type="protein sequence ID" value="RRD26202.1"/>
    <property type="molecule type" value="Genomic_DNA"/>
</dbReference>
<organism evidence="11 12">
    <name type="scientific">Actinomyces bowdenii</name>
    <dbReference type="NCBI Taxonomy" id="131109"/>
    <lineage>
        <taxon>Bacteria</taxon>
        <taxon>Bacillati</taxon>
        <taxon>Actinomycetota</taxon>
        <taxon>Actinomycetes</taxon>
        <taxon>Actinomycetales</taxon>
        <taxon>Actinomycetaceae</taxon>
        <taxon>Actinomyces</taxon>
    </lineage>
</organism>
<dbReference type="GO" id="GO:0046872">
    <property type="term" value="F:metal ion binding"/>
    <property type="evidence" value="ECO:0007669"/>
    <property type="project" value="UniProtKB-UniRule"/>
</dbReference>
<dbReference type="AlphaFoldDB" id="A0A3P1UWN1"/>
<evidence type="ECO:0000256" key="8">
    <source>
        <dbReference type="ARBA" id="ARBA00023118"/>
    </source>
</evidence>
<keyword evidence="6 9" id="KW-0378">Hydrolase</keyword>
<dbReference type="GO" id="GO:0051607">
    <property type="term" value="P:defense response to virus"/>
    <property type="evidence" value="ECO:0007669"/>
    <property type="project" value="UniProtKB-UniRule"/>
</dbReference>
<dbReference type="RefSeq" id="WP_124934386.1">
    <property type="nucleotide sequence ID" value="NZ_JAGFOU010000015.1"/>
</dbReference>
<comment type="cofactor">
    <cofactor evidence="1 9">
        <name>Mg(2+)</name>
        <dbReference type="ChEBI" id="CHEBI:18420"/>
    </cofactor>
</comment>
<reference evidence="11 12" key="1">
    <citation type="submission" date="2018-11" db="EMBL/GenBank/DDBJ databases">
        <title>Genomes From Bacteria Associated with the Canine Oral Cavity: a Test Case for Automated Genome-Based Taxonomic Assignment.</title>
        <authorList>
            <person name="Coil D.A."/>
            <person name="Jospin G."/>
            <person name="Darling A.E."/>
            <person name="Wallis C."/>
            <person name="Davis I.J."/>
            <person name="Harris S."/>
            <person name="Eisen J.A."/>
            <person name="Holcombe L.J."/>
            <person name="O'Flynn C."/>
        </authorList>
    </citation>
    <scope>NUCLEOTIDE SEQUENCE [LARGE SCALE GENOMIC DNA]</scope>
    <source>
        <strain evidence="11 12">OH5050</strain>
    </source>
</reference>
<dbReference type="PIRSF" id="PIRSF032582">
    <property type="entry name" value="Cas2"/>
    <property type="match status" value="1"/>
</dbReference>
<keyword evidence="8 9" id="KW-0051">Antiviral defense</keyword>
<proteinExistence type="inferred from homology"/>
<dbReference type="GO" id="GO:0016787">
    <property type="term" value="F:hydrolase activity"/>
    <property type="evidence" value="ECO:0007669"/>
    <property type="project" value="UniProtKB-KW"/>
</dbReference>
<comment type="caution">
    <text evidence="11">The sequence shown here is derived from an EMBL/GenBank/DDBJ whole genome shotgun (WGS) entry which is preliminary data.</text>
</comment>
<evidence type="ECO:0000256" key="4">
    <source>
        <dbReference type="ARBA" id="ARBA00022723"/>
    </source>
</evidence>
<evidence type="ECO:0000256" key="3">
    <source>
        <dbReference type="ARBA" id="ARBA00022722"/>
    </source>
</evidence>
<keyword evidence="7 9" id="KW-0460">Magnesium</keyword>
<evidence type="ECO:0000256" key="1">
    <source>
        <dbReference type="ARBA" id="ARBA00001946"/>
    </source>
</evidence>
<dbReference type="InterPro" id="IPR019199">
    <property type="entry name" value="Virulence_VapD/CRISPR_Cas2"/>
</dbReference>
<dbReference type="HAMAP" id="MF_01471">
    <property type="entry name" value="Cas2"/>
    <property type="match status" value="1"/>
</dbReference>
<dbReference type="EC" id="3.1.-.-" evidence="9"/>
<keyword evidence="3 9" id="KW-0540">Nuclease</keyword>
<accession>A0A3P1UWN1</accession>
<comment type="function">
    <text evidence="9">CRISPR (clustered regularly interspaced short palindromic repeat), is an adaptive immune system that provides protection against mobile genetic elements (viruses, transposable elements and conjugative plasmids). CRISPR clusters contain sequences complementary to antecedent mobile elements and target invading nucleic acids. CRISPR clusters are transcribed and processed into CRISPR RNA (crRNA). Functions as a ssRNA-specific endoribonuclease. Involved in the integration of spacer DNA into the CRISPR cassette.</text>
</comment>
<protein>
    <recommendedName>
        <fullName evidence="9">CRISPR-associated endoribonuclease Cas2</fullName>
        <ecNumber evidence="9">3.1.-.-</ecNumber>
    </recommendedName>
</protein>
<evidence type="ECO:0000256" key="7">
    <source>
        <dbReference type="ARBA" id="ARBA00022842"/>
    </source>
</evidence>
<gene>
    <name evidence="9 11" type="primary">cas2</name>
    <name evidence="11" type="ORF">EII10_10120</name>
</gene>
<dbReference type="Proteomes" id="UP000271272">
    <property type="component" value="Unassembled WGS sequence"/>
</dbReference>
<dbReference type="OrthoDB" id="9798176at2"/>
<keyword evidence="4 9" id="KW-0479">Metal-binding</keyword>
<dbReference type="CDD" id="cd09725">
    <property type="entry name" value="Cas2_I_II_III"/>
    <property type="match status" value="1"/>
</dbReference>
<dbReference type="Pfam" id="PF09827">
    <property type="entry name" value="CRISPR_Cas2"/>
    <property type="match status" value="1"/>
</dbReference>
<comment type="similarity">
    <text evidence="2 9 10">Belongs to the CRISPR-associated endoribonuclease Cas2 protein family.</text>
</comment>
<evidence type="ECO:0000256" key="6">
    <source>
        <dbReference type="ARBA" id="ARBA00022801"/>
    </source>
</evidence>
<dbReference type="InterPro" id="IPR021127">
    <property type="entry name" value="CRISPR_associated_Cas2"/>
</dbReference>
<keyword evidence="5 9" id="KW-0255">Endonuclease</keyword>
<evidence type="ECO:0000313" key="12">
    <source>
        <dbReference type="Proteomes" id="UP000271272"/>
    </source>
</evidence>
<dbReference type="Gene3D" id="3.30.70.240">
    <property type="match status" value="1"/>
</dbReference>
<dbReference type="GO" id="GO:0043571">
    <property type="term" value="P:maintenance of CRISPR repeat elements"/>
    <property type="evidence" value="ECO:0007669"/>
    <property type="project" value="UniProtKB-UniRule"/>
</dbReference>
<dbReference type="NCBIfam" id="TIGR01573">
    <property type="entry name" value="cas2"/>
    <property type="match status" value="1"/>
</dbReference>
<evidence type="ECO:0000256" key="9">
    <source>
        <dbReference type="HAMAP-Rule" id="MF_01471"/>
    </source>
</evidence>